<feature type="transmembrane region" description="Helical" evidence="7">
    <location>
        <begin position="233"/>
        <end position="253"/>
    </location>
</feature>
<organism evidence="9 10">
    <name type="scientific">Flavobacterium suncheonense GH29-5 = DSM 17707</name>
    <dbReference type="NCBI Taxonomy" id="1121899"/>
    <lineage>
        <taxon>Bacteria</taxon>
        <taxon>Pseudomonadati</taxon>
        <taxon>Bacteroidota</taxon>
        <taxon>Flavobacteriia</taxon>
        <taxon>Flavobacteriales</taxon>
        <taxon>Flavobacteriaceae</taxon>
        <taxon>Flavobacterium</taxon>
    </lineage>
</organism>
<feature type="transmembrane region" description="Helical" evidence="7">
    <location>
        <begin position="184"/>
        <end position="201"/>
    </location>
</feature>
<gene>
    <name evidence="9" type="ORF">Q764_06800</name>
</gene>
<sequence>MKNRSASLDLLKLVLALLVVALHIFPVSKMKGISGLISYEIASGITRIAVPTFFIISGYLLRNKLDDVSYLKKYCKRILLLYVVWQLLYLPDLLYHYHIKWFTTKTLIYKLVYGYWHLWYLLASVLGVVLLHFTRKWKLITKWAVILGLFAAGYLFQLSYKLHIFKELPFFVNIYEGLGTTRNAVFFAFPFLLLGSLYDYWKFSPKYFQWILGLSITALLLESYLYYTLKLGALDFFVSLLPISMLLLHWAVTAKLILKWTIPGTLSLGIYLCHPYMIRLVTEFLPQKTLGMIVCKYFIICLLSVVVWYFLEKINRKFPYFL</sequence>
<evidence type="ECO:0000313" key="10">
    <source>
        <dbReference type="Proteomes" id="UP000030121"/>
    </source>
</evidence>
<comment type="subcellular location">
    <subcellularLocation>
        <location evidence="1">Cell membrane</location>
        <topology evidence="1">Multi-pass membrane protein</topology>
    </subcellularLocation>
</comment>
<dbReference type="GO" id="GO:0005886">
    <property type="term" value="C:plasma membrane"/>
    <property type="evidence" value="ECO:0007669"/>
    <property type="project" value="UniProtKB-SubCell"/>
</dbReference>
<dbReference type="PANTHER" id="PTHR40074">
    <property type="entry name" value="O-ACETYLTRANSFERASE WECH"/>
    <property type="match status" value="1"/>
</dbReference>
<keyword evidence="10" id="KW-1185">Reference proteome</keyword>
<keyword evidence="4 7" id="KW-0812">Transmembrane</keyword>
<feature type="transmembrane region" description="Helical" evidence="7">
    <location>
        <begin position="260"/>
        <end position="278"/>
    </location>
</feature>
<evidence type="ECO:0000256" key="4">
    <source>
        <dbReference type="ARBA" id="ARBA00022692"/>
    </source>
</evidence>
<dbReference type="OrthoDB" id="265992at2"/>
<protein>
    <recommendedName>
        <fullName evidence="8">Acyltransferase 3 domain-containing protein</fullName>
    </recommendedName>
</protein>
<accession>A0A0A2M9X1</accession>
<comment type="caution">
    <text evidence="9">The sequence shown here is derived from an EMBL/GenBank/DDBJ whole genome shotgun (WGS) entry which is preliminary data.</text>
</comment>
<evidence type="ECO:0000259" key="8">
    <source>
        <dbReference type="Pfam" id="PF01757"/>
    </source>
</evidence>
<dbReference type="eggNOG" id="COG1835">
    <property type="taxonomic scope" value="Bacteria"/>
</dbReference>
<evidence type="ECO:0000256" key="6">
    <source>
        <dbReference type="ARBA" id="ARBA00023136"/>
    </source>
</evidence>
<reference evidence="9 10" key="1">
    <citation type="submission" date="2013-09" db="EMBL/GenBank/DDBJ databases">
        <authorList>
            <person name="Zeng Z."/>
            <person name="Chen C."/>
        </authorList>
    </citation>
    <scope>NUCLEOTIDE SEQUENCE [LARGE SCALE GENOMIC DNA]</scope>
    <source>
        <strain evidence="9 10">GH29-5</strain>
    </source>
</reference>
<dbReference type="STRING" id="1121899.GCA_000430025_00482"/>
<dbReference type="GO" id="GO:0009246">
    <property type="term" value="P:enterobacterial common antigen biosynthetic process"/>
    <property type="evidence" value="ECO:0007669"/>
    <property type="project" value="TreeGrafter"/>
</dbReference>
<dbReference type="Pfam" id="PF01757">
    <property type="entry name" value="Acyl_transf_3"/>
    <property type="match status" value="1"/>
</dbReference>
<keyword evidence="5 7" id="KW-1133">Transmembrane helix</keyword>
<proteinExistence type="inferred from homology"/>
<dbReference type="PANTHER" id="PTHR40074:SF2">
    <property type="entry name" value="O-ACETYLTRANSFERASE WECH"/>
    <property type="match status" value="1"/>
</dbReference>
<comment type="similarity">
    <text evidence="2">Belongs to the acyltransferase 3 family.</text>
</comment>
<name>A0A0A2M9X1_9FLAO</name>
<dbReference type="InterPro" id="IPR002656">
    <property type="entry name" value="Acyl_transf_3_dom"/>
</dbReference>
<evidence type="ECO:0000256" key="1">
    <source>
        <dbReference type="ARBA" id="ARBA00004651"/>
    </source>
</evidence>
<keyword evidence="6 7" id="KW-0472">Membrane</keyword>
<evidence type="ECO:0000313" key="9">
    <source>
        <dbReference type="EMBL" id="KGO89477.1"/>
    </source>
</evidence>
<dbReference type="AlphaFoldDB" id="A0A0A2M9X1"/>
<feature type="transmembrane region" description="Helical" evidence="7">
    <location>
        <begin position="45"/>
        <end position="62"/>
    </location>
</feature>
<feature type="transmembrane region" description="Helical" evidence="7">
    <location>
        <begin position="208"/>
        <end position="227"/>
    </location>
</feature>
<dbReference type="GO" id="GO:0016413">
    <property type="term" value="F:O-acetyltransferase activity"/>
    <property type="evidence" value="ECO:0007669"/>
    <property type="project" value="TreeGrafter"/>
</dbReference>
<feature type="transmembrane region" description="Helical" evidence="7">
    <location>
        <begin position="290"/>
        <end position="311"/>
    </location>
</feature>
<dbReference type="RefSeq" id="WP_026979275.1">
    <property type="nucleotide sequence ID" value="NZ_AUCZ01000003.1"/>
</dbReference>
<feature type="transmembrane region" description="Helical" evidence="7">
    <location>
        <begin position="143"/>
        <end position="164"/>
    </location>
</feature>
<dbReference type="EMBL" id="JRLW01000008">
    <property type="protein sequence ID" value="KGO89477.1"/>
    <property type="molecule type" value="Genomic_DNA"/>
</dbReference>
<feature type="transmembrane region" description="Helical" evidence="7">
    <location>
        <begin position="111"/>
        <end position="131"/>
    </location>
</feature>
<evidence type="ECO:0000256" key="2">
    <source>
        <dbReference type="ARBA" id="ARBA00007400"/>
    </source>
</evidence>
<evidence type="ECO:0000256" key="5">
    <source>
        <dbReference type="ARBA" id="ARBA00022989"/>
    </source>
</evidence>
<keyword evidence="3" id="KW-1003">Cell membrane</keyword>
<feature type="transmembrane region" description="Helical" evidence="7">
    <location>
        <begin position="74"/>
        <end position="91"/>
    </location>
</feature>
<evidence type="ECO:0000256" key="3">
    <source>
        <dbReference type="ARBA" id="ARBA00022475"/>
    </source>
</evidence>
<feature type="domain" description="Acyltransferase 3" evidence="8">
    <location>
        <begin position="6"/>
        <end position="310"/>
    </location>
</feature>
<dbReference type="Proteomes" id="UP000030121">
    <property type="component" value="Unassembled WGS sequence"/>
</dbReference>
<evidence type="ECO:0000256" key="7">
    <source>
        <dbReference type="SAM" id="Phobius"/>
    </source>
</evidence>